<dbReference type="PANTHER" id="PTHR42879:SF2">
    <property type="entry name" value="3-OXOACYL-[ACYL-CARRIER-PROTEIN] REDUCTASE FABG"/>
    <property type="match status" value="1"/>
</dbReference>
<dbReference type="PRINTS" id="PR00081">
    <property type="entry name" value="GDHRDH"/>
</dbReference>
<dbReference type="InterPro" id="IPR036291">
    <property type="entry name" value="NAD(P)-bd_dom_sf"/>
</dbReference>
<sequence length="256" mass="25878">MSDSPDIAIVTGTGSADGIGAATALLLGQAGMRVVVTSTTERIQERVADLRAAGIDARGVAADLTVQDGVDAVLRTAREAFGEPTVLVNNAGMTSVSQADSPAAIDDITIDQWLTSLDRNLTTALRMTRAVVPAMRAAGYGRVVNMASLSGPVMAYTGDVAYHAAKAGMLGLTRGAAVDVAASGITVNAVAPGWIATPSSSEHEIAMGRATPVGRSGTPLEVAAAVAFLASRGASYITGQLLVVDGANSINEERGA</sequence>
<dbReference type="InterPro" id="IPR050259">
    <property type="entry name" value="SDR"/>
</dbReference>
<dbReference type="Proteomes" id="UP000075025">
    <property type="component" value="Unassembled WGS sequence"/>
</dbReference>
<dbReference type="GO" id="GO:0016491">
    <property type="term" value="F:oxidoreductase activity"/>
    <property type="evidence" value="ECO:0007669"/>
    <property type="project" value="UniProtKB-KW"/>
</dbReference>
<dbReference type="FunFam" id="3.40.50.720:FF:000173">
    <property type="entry name" value="3-oxoacyl-[acyl-carrier protein] reductase"/>
    <property type="match status" value="1"/>
</dbReference>
<keyword evidence="2" id="KW-0560">Oxidoreductase</keyword>
<dbReference type="Pfam" id="PF13561">
    <property type="entry name" value="adh_short_C2"/>
    <property type="match status" value="1"/>
</dbReference>
<proteinExistence type="inferred from homology"/>
<evidence type="ECO:0000256" key="2">
    <source>
        <dbReference type="ARBA" id="ARBA00023002"/>
    </source>
</evidence>
<accession>A0A147F109</accession>
<evidence type="ECO:0000313" key="4">
    <source>
        <dbReference type="Proteomes" id="UP000075025"/>
    </source>
</evidence>
<dbReference type="PANTHER" id="PTHR42879">
    <property type="entry name" value="3-OXOACYL-(ACYL-CARRIER-PROTEIN) REDUCTASE"/>
    <property type="match status" value="1"/>
</dbReference>
<dbReference type="Gene3D" id="3.40.50.720">
    <property type="entry name" value="NAD(P)-binding Rossmann-like Domain"/>
    <property type="match status" value="1"/>
</dbReference>
<dbReference type="PATRIC" id="fig|2033.6.peg.3696"/>
<dbReference type="SUPFAM" id="SSF51735">
    <property type="entry name" value="NAD(P)-binding Rossmann-fold domains"/>
    <property type="match status" value="1"/>
</dbReference>
<gene>
    <name evidence="3" type="ORF">NS220_01805</name>
</gene>
<organism evidence="3 4">
    <name type="scientific">Microbacterium testaceum</name>
    <name type="common">Aureobacterium testaceum</name>
    <name type="synonym">Brevibacterium testaceum</name>
    <dbReference type="NCBI Taxonomy" id="2033"/>
    <lineage>
        <taxon>Bacteria</taxon>
        <taxon>Bacillati</taxon>
        <taxon>Actinomycetota</taxon>
        <taxon>Actinomycetes</taxon>
        <taxon>Micrococcales</taxon>
        <taxon>Microbacteriaceae</taxon>
        <taxon>Microbacterium</taxon>
    </lineage>
</organism>
<comment type="similarity">
    <text evidence="1">Belongs to the short-chain dehydrogenases/reductases (SDR) family.</text>
</comment>
<dbReference type="EMBL" id="LDRT01000008">
    <property type="protein sequence ID" value="KTR96531.1"/>
    <property type="molecule type" value="Genomic_DNA"/>
</dbReference>
<evidence type="ECO:0000256" key="1">
    <source>
        <dbReference type="ARBA" id="ARBA00006484"/>
    </source>
</evidence>
<name>A0A147F109_MICTE</name>
<reference evidence="3 4" key="1">
    <citation type="journal article" date="2016" name="Front. Microbiol.">
        <title>Genomic Resource of Rice Seed Associated Bacteria.</title>
        <authorList>
            <person name="Midha S."/>
            <person name="Bansal K."/>
            <person name="Sharma S."/>
            <person name="Kumar N."/>
            <person name="Patil P.P."/>
            <person name="Chaudhry V."/>
            <person name="Patil P.B."/>
        </authorList>
    </citation>
    <scope>NUCLEOTIDE SEQUENCE [LARGE SCALE GENOMIC DNA]</scope>
    <source>
        <strain evidence="3 4">NS220</strain>
    </source>
</reference>
<comment type="caution">
    <text evidence="3">The sequence shown here is derived from an EMBL/GenBank/DDBJ whole genome shotgun (WGS) entry which is preliminary data.</text>
</comment>
<dbReference type="InterPro" id="IPR002347">
    <property type="entry name" value="SDR_fam"/>
</dbReference>
<dbReference type="RefSeq" id="WP_058622396.1">
    <property type="nucleotide sequence ID" value="NZ_LDRT01000008.1"/>
</dbReference>
<dbReference type="OrthoDB" id="4350228at2"/>
<dbReference type="PRINTS" id="PR00080">
    <property type="entry name" value="SDRFAMILY"/>
</dbReference>
<evidence type="ECO:0000313" key="3">
    <source>
        <dbReference type="EMBL" id="KTR96531.1"/>
    </source>
</evidence>
<protein>
    <submittedName>
        <fullName evidence="3">Short-chain dehydrogenase</fullName>
    </submittedName>
</protein>
<dbReference type="AlphaFoldDB" id="A0A147F109"/>